<reference evidence="2" key="1">
    <citation type="journal article" date="2014" name="Science">
        <title>Ancient hybridizations among the ancestral genomes of bread wheat.</title>
        <authorList>
            <consortium name="International Wheat Genome Sequencing Consortium,"/>
            <person name="Marcussen T."/>
            <person name="Sandve S.R."/>
            <person name="Heier L."/>
            <person name="Spannagl M."/>
            <person name="Pfeifer M."/>
            <person name="Jakobsen K.S."/>
            <person name="Wulff B.B."/>
            <person name="Steuernagel B."/>
            <person name="Mayer K.F."/>
            <person name="Olsen O.A."/>
        </authorList>
    </citation>
    <scope>NUCLEOTIDE SEQUENCE [LARGE SCALE GENOMIC DNA]</scope>
    <source>
        <strain evidence="2">cv. AL8/78</strain>
    </source>
</reference>
<reference evidence="1" key="5">
    <citation type="journal article" date="2021" name="G3 (Bethesda)">
        <title>Aegilops tauschii genome assembly Aet v5.0 features greater sequence contiguity and improved annotation.</title>
        <authorList>
            <person name="Wang L."/>
            <person name="Zhu T."/>
            <person name="Rodriguez J.C."/>
            <person name="Deal K.R."/>
            <person name="Dubcovsky J."/>
            <person name="McGuire P.E."/>
            <person name="Lux T."/>
            <person name="Spannagl M."/>
            <person name="Mayer K.F.X."/>
            <person name="Baldrich P."/>
            <person name="Meyers B.C."/>
            <person name="Huo N."/>
            <person name="Gu Y.Q."/>
            <person name="Zhou H."/>
            <person name="Devos K.M."/>
            <person name="Bennetzen J.L."/>
            <person name="Unver T."/>
            <person name="Budak H."/>
            <person name="Gulick P.J."/>
            <person name="Galiba G."/>
            <person name="Kalapos B."/>
            <person name="Nelson D.R."/>
            <person name="Li P."/>
            <person name="You F.M."/>
            <person name="Luo M.C."/>
            <person name="Dvorak J."/>
        </authorList>
    </citation>
    <scope>NUCLEOTIDE SEQUENCE [LARGE SCALE GENOMIC DNA]</scope>
    <source>
        <strain evidence="1">cv. AL8/78</strain>
    </source>
</reference>
<dbReference type="EnsemblPlants" id="AET4Gv20167400.1">
    <property type="protein sequence ID" value="AET4Gv20167400.1"/>
    <property type="gene ID" value="AET4Gv20167400"/>
</dbReference>
<reference evidence="1" key="3">
    <citation type="journal article" date="2017" name="Nature">
        <title>Genome sequence of the progenitor of the wheat D genome Aegilops tauschii.</title>
        <authorList>
            <person name="Luo M.C."/>
            <person name="Gu Y.Q."/>
            <person name="Puiu D."/>
            <person name="Wang H."/>
            <person name="Twardziok S.O."/>
            <person name="Deal K.R."/>
            <person name="Huo N."/>
            <person name="Zhu T."/>
            <person name="Wang L."/>
            <person name="Wang Y."/>
            <person name="McGuire P.E."/>
            <person name="Liu S."/>
            <person name="Long H."/>
            <person name="Ramasamy R.K."/>
            <person name="Rodriguez J.C."/>
            <person name="Van S.L."/>
            <person name="Yuan L."/>
            <person name="Wang Z."/>
            <person name="Xia Z."/>
            <person name="Xiao L."/>
            <person name="Anderson O.D."/>
            <person name="Ouyang S."/>
            <person name="Liang Y."/>
            <person name="Zimin A.V."/>
            <person name="Pertea G."/>
            <person name="Qi P."/>
            <person name="Bennetzen J.L."/>
            <person name="Dai X."/>
            <person name="Dawson M.W."/>
            <person name="Muller H.G."/>
            <person name="Kugler K."/>
            <person name="Rivarola-Duarte L."/>
            <person name="Spannagl M."/>
            <person name="Mayer K.F.X."/>
            <person name="Lu F.H."/>
            <person name="Bevan M.W."/>
            <person name="Leroy P."/>
            <person name="Li P."/>
            <person name="You F.M."/>
            <person name="Sun Q."/>
            <person name="Liu Z."/>
            <person name="Lyons E."/>
            <person name="Wicker T."/>
            <person name="Salzberg S.L."/>
            <person name="Devos K.M."/>
            <person name="Dvorak J."/>
        </authorList>
    </citation>
    <scope>NUCLEOTIDE SEQUENCE [LARGE SCALE GENOMIC DNA]</scope>
    <source>
        <strain evidence="1">cv. AL8/78</strain>
    </source>
</reference>
<dbReference type="Proteomes" id="UP000015105">
    <property type="component" value="Chromosome 4D"/>
</dbReference>
<proteinExistence type="predicted"/>
<dbReference type="AlphaFoldDB" id="A0A453HF95"/>
<reference evidence="2" key="2">
    <citation type="journal article" date="2017" name="Nat. Plants">
        <title>The Aegilops tauschii genome reveals multiple impacts of transposons.</title>
        <authorList>
            <person name="Zhao G."/>
            <person name="Zou C."/>
            <person name="Li K."/>
            <person name="Wang K."/>
            <person name="Li T."/>
            <person name="Gao L."/>
            <person name="Zhang X."/>
            <person name="Wang H."/>
            <person name="Yang Z."/>
            <person name="Liu X."/>
            <person name="Jiang W."/>
            <person name="Mao L."/>
            <person name="Kong X."/>
            <person name="Jiao Y."/>
            <person name="Jia J."/>
        </authorList>
    </citation>
    <scope>NUCLEOTIDE SEQUENCE [LARGE SCALE GENOMIC DNA]</scope>
    <source>
        <strain evidence="2">cv. AL8/78</strain>
    </source>
</reference>
<accession>A0A453HF95</accession>
<protein>
    <submittedName>
        <fullName evidence="1">Uncharacterized protein</fullName>
    </submittedName>
</protein>
<evidence type="ECO:0000313" key="2">
    <source>
        <dbReference type="Proteomes" id="UP000015105"/>
    </source>
</evidence>
<dbReference type="Gramene" id="AET4Gv20167400.1">
    <property type="protein sequence ID" value="AET4Gv20167400.1"/>
    <property type="gene ID" value="AET4Gv20167400"/>
</dbReference>
<keyword evidence="2" id="KW-1185">Reference proteome</keyword>
<name>A0A453HF95_AEGTS</name>
<organism evidence="1 2">
    <name type="scientific">Aegilops tauschii subsp. strangulata</name>
    <name type="common">Goatgrass</name>
    <dbReference type="NCBI Taxonomy" id="200361"/>
    <lineage>
        <taxon>Eukaryota</taxon>
        <taxon>Viridiplantae</taxon>
        <taxon>Streptophyta</taxon>
        <taxon>Embryophyta</taxon>
        <taxon>Tracheophyta</taxon>
        <taxon>Spermatophyta</taxon>
        <taxon>Magnoliopsida</taxon>
        <taxon>Liliopsida</taxon>
        <taxon>Poales</taxon>
        <taxon>Poaceae</taxon>
        <taxon>BOP clade</taxon>
        <taxon>Pooideae</taxon>
        <taxon>Triticodae</taxon>
        <taxon>Triticeae</taxon>
        <taxon>Triticinae</taxon>
        <taxon>Aegilops</taxon>
    </lineage>
</organism>
<sequence>MSFISFFVTSVTKGVACMFGPKNTRKRRILNVGRGSATCEDKEGQPVLFLLTSDATSHEKAVSFFFFFQVCSSSKFVSSLKYSVYRVI</sequence>
<evidence type="ECO:0000313" key="1">
    <source>
        <dbReference type="EnsemblPlants" id="AET4Gv20167400.1"/>
    </source>
</evidence>
<reference evidence="1" key="4">
    <citation type="submission" date="2019-03" db="UniProtKB">
        <authorList>
            <consortium name="EnsemblPlants"/>
        </authorList>
    </citation>
    <scope>IDENTIFICATION</scope>
</reference>